<evidence type="ECO:0000256" key="3">
    <source>
        <dbReference type="ARBA" id="ARBA00022989"/>
    </source>
</evidence>
<dbReference type="Pfam" id="PF01988">
    <property type="entry name" value="VIT1"/>
    <property type="match status" value="1"/>
</dbReference>
<evidence type="ECO:0000256" key="4">
    <source>
        <dbReference type="ARBA" id="ARBA00023136"/>
    </source>
</evidence>
<keyword evidence="2 5" id="KW-0812">Transmembrane</keyword>
<organism evidence="6 7">
    <name type="scientific">Microtetraspora malaysiensis</name>
    <dbReference type="NCBI Taxonomy" id="161358"/>
    <lineage>
        <taxon>Bacteria</taxon>
        <taxon>Bacillati</taxon>
        <taxon>Actinomycetota</taxon>
        <taxon>Actinomycetes</taxon>
        <taxon>Streptosporangiales</taxon>
        <taxon>Streptosporangiaceae</taxon>
        <taxon>Microtetraspora</taxon>
    </lineage>
</organism>
<comment type="caution">
    <text evidence="6">The sequence shown here is derived from an EMBL/GenBank/DDBJ whole genome shotgun (WGS) entry which is preliminary data.</text>
</comment>
<dbReference type="PANTHER" id="PTHR31851">
    <property type="entry name" value="FE(2+)/MN(2+) TRANSPORTER PCL1"/>
    <property type="match status" value="1"/>
</dbReference>
<feature type="transmembrane region" description="Helical" evidence="5">
    <location>
        <begin position="155"/>
        <end position="177"/>
    </location>
</feature>
<keyword evidence="3 5" id="KW-1133">Transmembrane helix</keyword>
<dbReference type="EMBL" id="JBIASD010000021">
    <property type="protein sequence ID" value="MFF3669373.1"/>
    <property type="molecule type" value="Genomic_DNA"/>
</dbReference>
<reference evidence="6 7" key="1">
    <citation type="submission" date="2024-10" db="EMBL/GenBank/DDBJ databases">
        <title>The Natural Products Discovery Center: Release of the First 8490 Sequenced Strains for Exploring Actinobacteria Biosynthetic Diversity.</title>
        <authorList>
            <person name="Kalkreuter E."/>
            <person name="Kautsar S.A."/>
            <person name="Yang D."/>
            <person name="Bader C.D."/>
            <person name="Teijaro C.N."/>
            <person name="Fluegel L."/>
            <person name="Davis C.M."/>
            <person name="Simpson J.R."/>
            <person name="Lauterbach L."/>
            <person name="Steele A.D."/>
            <person name="Gui C."/>
            <person name="Meng S."/>
            <person name="Li G."/>
            <person name="Viehrig K."/>
            <person name="Ye F."/>
            <person name="Su P."/>
            <person name="Kiefer A.F."/>
            <person name="Nichols A."/>
            <person name="Cepeda A.J."/>
            <person name="Yan W."/>
            <person name="Fan B."/>
            <person name="Jiang Y."/>
            <person name="Adhikari A."/>
            <person name="Zheng C.-J."/>
            <person name="Schuster L."/>
            <person name="Cowan T.M."/>
            <person name="Smanski M.J."/>
            <person name="Chevrette M.G."/>
            <person name="De Carvalho L.P.S."/>
            <person name="Shen B."/>
        </authorList>
    </citation>
    <scope>NUCLEOTIDE SEQUENCE [LARGE SCALE GENOMIC DNA]</scope>
    <source>
        <strain evidence="6 7">NPDC002173</strain>
    </source>
</reference>
<sequence length="239" mass="24492">MSTDVALPSVEKHQHHRDVTGGWLRPAVFGAMDGLVSNFALISGVVGGGAPNAIVVMTGLAGLAAGACAMAAGEYTSVTSQAELMRAEIDIEKAELRRNPEGELAELTALYEARGLDAGTAALVATQLTEQPELAWRVHVREELGVDPDDLPSPYVAAISSFIAFALGAIIPVLPFMLGVTGLVVTGLISMLGLLALGATVARLTARPWWLGAGRQLLLGGIAAAATFGIGSLVGVGLS</sequence>
<protein>
    <submittedName>
        <fullName evidence="6">VIT1/CCC1 transporter family protein</fullName>
    </submittedName>
</protein>
<name>A0ABW6T016_9ACTN</name>
<feature type="transmembrane region" description="Helical" evidence="5">
    <location>
        <begin position="183"/>
        <end position="205"/>
    </location>
</feature>
<gene>
    <name evidence="6" type="ORF">ACFYXI_27660</name>
</gene>
<accession>A0ABW6T016</accession>
<evidence type="ECO:0000256" key="2">
    <source>
        <dbReference type="ARBA" id="ARBA00022692"/>
    </source>
</evidence>
<dbReference type="Proteomes" id="UP001602013">
    <property type="component" value="Unassembled WGS sequence"/>
</dbReference>
<feature type="transmembrane region" description="Helical" evidence="5">
    <location>
        <begin position="217"/>
        <end position="238"/>
    </location>
</feature>
<comment type="subcellular location">
    <subcellularLocation>
        <location evidence="1">Endomembrane system</location>
        <topology evidence="1">Multi-pass membrane protein</topology>
    </subcellularLocation>
</comment>
<keyword evidence="4 5" id="KW-0472">Membrane</keyword>
<evidence type="ECO:0000256" key="5">
    <source>
        <dbReference type="SAM" id="Phobius"/>
    </source>
</evidence>
<evidence type="ECO:0000313" key="6">
    <source>
        <dbReference type="EMBL" id="MFF3669373.1"/>
    </source>
</evidence>
<evidence type="ECO:0000313" key="7">
    <source>
        <dbReference type="Proteomes" id="UP001602013"/>
    </source>
</evidence>
<dbReference type="InterPro" id="IPR008217">
    <property type="entry name" value="Ccc1_fam"/>
</dbReference>
<dbReference type="RefSeq" id="WP_387415402.1">
    <property type="nucleotide sequence ID" value="NZ_CP191998.1"/>
</dbReference>
<evidence type="ECO:0000256" key="1">
    <source>
        <dbReference type="ARBA" id="ARBA00004127"/>
    </source>
</evidence>
<keyword evidence="7" id="KW-1185">Reference proteome</keyword>
<proteinExistence type="predicted"/>